<dbReference type="AlphaFoldDB" id="A0A4P7NY65"/>
<dbReference type="GO" id="GO:0006310">
    <property type="term" value="P:DNA recombination"/>
    <property type="evidence" value="ECO:0007669"/>
    <property type="project" value="UniProtKB-KW"/>
</dbReference>
<dbReference type="SUPFAM" id="SSF56349">
    <property type="entry name" value="DNA breaking-rejoining enzymes"/>
    <property type="match status" value="1"/>
</dbReference>
<evidence type="ECO:0000256" key="5">
    <source>
        <dbReference type="PROSITE-ProRule" id="PRU01248"/>
    </source>
</evidence>
<name>A0A4P7NY65_9GAMM</name>
<dbReference type="InterPro" id="IPR011010">
    <property type="entry name" value="DNA_brk_join_enz"/>
</dbReference>
<dbReference type="RefSeq" id="WP_135795412.1">
    <property type="nucleotide sequence ID" value="NZ_CP032096.1"/>
</dbReference>
<dbReference type="GO" id="GO:0015074">
    <property type="term" value="P:DNA integration"/>
    <property type="evidence" value="ECO:0007669"/>
    <property type="project" value="UniProtKB-KW"/>
</dbReference>
<keyword evidence="4" id="KW-0233">DNA recombination</keyword>
<dbReference type="InterPro" id="IPR053876">
    <property type="entry name" value="Phage_int_M"/>
</dbReference>
<organism evidence="8 9">
    <name type="scientific">Hydrogenovibrio crunogenus</name>
    <dbReference type="NCBI Taxonomy" id="39765"/>
    <lineage>
        <taxon>Bacteria</taxon>
        <taxon>Pseudomonadati</taxon>
        <taxon>Pseudomonadota</taxon>
        <taxon>Gammaproteobacteria</taxon>
        <taxon>Thiotrichales</taxon>
        <taxon>Piscirickettsiaceae</taxon>
        <taxon>Hydrogenovibrio</taxon>
    </lineage>
</organism>
<dbReference type="InterPro" id="IPR038488">
    <property type="entry name" value="Integrase_DNA-bd_sf"/>
</dbReference>
<dbReference type="InterPro" id="IPR050808">
    <property type="entry name" value="Phage_Integrase"/>
</dbReference>
<dbReference type="PROSITE" id="PS51900">
    <property type="entry name" value="CB"/>
    <property type="match status" value="1"/>
</dbReference>
<dbReference type="PROSITE" id="PS51898">
    <property type="entry name" value="TYR_RECOMBINASE"/>
    <property type="match status" value="1"/>
</dbReference>
<dbReference type="OrthoDB" id="9795573at2"/>
<dbReference type="InterPro" id="IPR010998">
    <property type="entry name" value="Integrase_recombinase_N"/>
</dbReference>
<dbReference type="PANTHER" id="PTHR30629:SF2">
    <property type="entry name" value="PROPHAGE INTEGRASE INTS-RELATED"/>
    <property type="match status" value="1"/>
</dbReference>
<keyword evidence="3 5" id="KW-0238">DNA-binding</keyword>
<dbReference type="InterPro" id="IPR025166">
    <property type="entry name" value="Integrase_DNA_bind_dom"/>
</dbReference>
<evidence type="ECO:0000256" key="4">
    <source>
        <dbReference type="ARBA" id="ARBA00023172"/>
    </source>
</evidence>
<gene>
    <name evidence="8" type="ORF">GHNINEIG_00767</name>
</gene>
<sequence>MLNNTKVKRLKAADKTYRELDYDGLYIEVKPNGKKFWRYRYKKPDGKESMKSLGEFPKVDIDQARESRDAFRKGEEYSSQKDNLVSEVALKWLEWKGYKSQKNYDLIRSRIENYINPVIGNMPINHVKPKDILPILKRIEKRGHLELARRIQQLLSGIFKYGALNLLCETNPALILSGATKAPNVKHHPAITTEEPFKDLLQKVDAGEFMRVPAIKLALQLQAYIFLRSESMRLIKPGDVDLKNRLLSIPKTKNHREMIVPLCDSAIQIIEDALEMTDGFYLFSGMSVGSMISENSLNKRLRYYGIDKDEHVFHGYRTTFSTLARDKLRLEGELIEIQLDHNVKSKVQAAYDRSERLEERYEMMVKWGDYVDSLRFIK</sequence>
<evidence type="ECO:0000259" key="6">
    <source>
        <dbReference type="PROSITE" id="PS51898"/>
    </source>
</evidence>
<evidence type="ECO:0000313" key="8">
    <source>
        <dbReference type="EMBL" id="QBZ82731.1"/>
    </source>
</evidence>
<comment type="similarity">
    <text evidence="1">Belongs to the 'phage' integrase family.</text>
</comment>
<dbReference type="GO" id="GO:0003677">
    <property type="term" value="F:DNA binding"/>
    <property type="evidence" value="ECO:0007669"/>
    <property type="project" value="UniProtKB-UniRule"/>
</dbReference>
<feature type="domain" description="Tyr recombinase" evidence="6">
    <location>
        <begin position="187"/>
        <end position="365"/>
    </location>
</feature>
<feature type="domain" description="Core-binding (CB)" evidence="7">
    <location>
        <begin position="83"/>
        <end position="163"/>
    </location>
</feature>
<dbReference type="Gene3D" id="3.30.160.390">
    <property type="entry name" value="Integrase, DNA-binding domain"/>
    <property type="match status" value="1"/>
</dbReference>
<dbReference type="CDD" id="cd00801">
    <property type="entry name" value="INT_P4_C"/>
    <property type="match status" value="1"/>
</dbReference>
<evidence type="ECO:0000313" key="9">
    <source>
        <dbReference type="Proteomes" id="UP000296201"/>
    </source>
</evidence>
<accession>A0A4P7NY65</accession>
<keyword evidence="9" id="KW-1185">Reference proteome</keyword>
<dbReference type="Pfam" id="PF00589">
    <property type="entry name" value="Phage_integrase"/>
    <property type="match status" value="1"/>
</dbReference>
<dbReference type="Gene3D" id="1.10.443.10">
    <property type="entry name" value="Intergrase catalytic core"/>
    <property type="match status" value="1"/>
</dbReference>
<dbReference type="PANTHER" id="PTHR30629">
    <property type="entry name" value="PROPHAGE INTEGRASE"/>
    <property type="match status" value="1"/>
</dbReference>
<dbReference type="Pfam" id="PF22022">
    <property type="entry name" value="Phage_int_M"/>
    <property type="match status" value="1"/>
</dbReference>
<dbReference type="InterPro" id="IPR044068">
    <property type="entry name" value="CB"/>
</dbReference>
<reference evidence="8 9" key="1">
    <citation type="submission" date="2018-08" db="EMBL/GenBank/DDBJ databases">
        <title>Horizontal acquisition of hydrogen conversion ability and other habitat adaptations in Hydrogenovibrio crunogenus strains.</title>
        <authorList>
            <person name="Gonnella G."/>
            <person name="Adam N."/>
            <person name="Perner M."/>
        </authorList>
    </citation>
    <scope>NUCLEOTIDE SEQUENCE [LARGE SCALE GENOMIC DNA]</scope>
    <source>
        <strain evidence="8 9">SP-41</strain>
    </source>
</reference>
<evidence type="ECO:0000256" key="1">
    <source>
        <dbReference type="ARBA" id="ARBA00008857"/>
    </source>
</evidence>
<dbReference type="InterPro" id="IPR013762">
    <property type="entry name" value="Integrase-like_cat_sf"/>
</dbReference>
<evidence type="ECO:0000256" key="3">
    <source>
        <dbReference type="ARBA" id="ARBA00023125"/>
    </source>
</evidence>
<keyword evidence="2" id="KW-0229">DNA integration</keyword>
<proteinExistence type="inferred from homology"/>
<dbReference type="EMBL" id="CP032096">
    <property type="protein sequence ID" value="QBZ82731.1"/>
    <property type="molecule type" value="Genomic_DNA"/>
</dbReference>
<evidence type="ECO:0000256" key="2">
    <source>
        <dbReference type="ARBA" id="ARBA00022908"/>
    </source>
</evidence>
<dbReference type="Proteomes" id="UP000296201">
    <property type="component" value="Chromosome"/>
</dbReference>
<dbReference type="Gene3D" id="1.10.150.130">
    <property type="match status" value="1"/>
</dbReference>
<evidence type="ECO:0000259" key="7">
    <source>
        <dbReference type="PROSITE" id="PS51900"/>
    </source>
</evidence>
<dbReference type="InterPro" id="IPR002104">
    <property type="entry name" value="Integrase_catalytic"/>
</dbReference>
<dbReference type="Pfam" id="PF13356">
    <property type="entry name" value="Arm-DNA-bind_3"/>
    <property type="match status" value="1"/>
</dbReference>
<protein>
    <submittedName>
        <fullName evidence="8">Phage integrase</fullName>
    </submittedName>
</protein>